<name>A0A2Z6N190_TRISU</name>
<dbReference type="EMBL" id="DF973722">
    <property type="protein sequence ID" value="GAU38574.1"/>
    <property type="molecule type" value="Genomic_DNA"/>
</dbReference>
<organism evidence="1 2">
    <name type="scientific">Trifolium subterraneum</name>
    <name type="common">Subterranean clover</name>
    <dbReference type="NCBI Taxonomy" id="3900"/>
    <lineage>
        <taxon>Eukaryota</taxon>
        <taxon>Viridiplantae</taxon>
        <taxon>Streptophyta</taxon>
        <taxon>Embryophyta</taxon>
        <taxon>Tracheophyta</taxon>
        <taxon>Spermatophyta</taxon>
        <taxon>Magnoliopsida</taxon>
        <taxon>eudicotyledons</taxon>
        <taxon>Gunneridae</taxon>
        <taxon>Pentapetalae</taxon>
        <taxon>rosids</taxon>
        <taxon>fabids</taxon>
        <taxon>Fabales</taxon>
        <taxon>Fabaceae</taxon>
        <taxon>Papilionoideae</taxon>
        <taxon>50 kb inversion clade</taxon>
        <taxon>NPAAA clade</taxon>
        <taxon>Hologalegina</taxon>
        <taxon>IRL clade</taxon>
        <taxon>Trifolieae</taxon>
        <taxon>Trifolium</taxon>
    </lineage>
</organism>
<evidence type="ECO:0000313" key="2">
    <source>
        <dbReference type="Proteomes" id="UP000242715"/>
    </source>
</evidence>
<protein>
    <submittedName>
        <fullName evidence="1">Uncharacterized protein</fullName>
    </submittedName>
</protein>
<dbReference type="Proteomes" id="UP000242715">
    <property type="component" value="Unassembled WGS sequence"/>
</dbReference>
<proteinExistence type="predicted"/>
<dbReference type="AlphaFoldDB" id="A0A2Z6N190"/>
<keyword evidence="2" id="KW-1185">Reference proteome</keyword>
<sequence length="64" mass="6944">MSLELIPTLDGDSLQSCCNGLVLLVCKFVHVLEPWKKYFGPGSASALAHGHICKILKLTITVFS</sequence>
<gene>
    <name evidence="1" type="ORF">TSUD_322510</name>
</gene>
<reference evidence="2" key="1">
    <citation type="journal article" date="2017" name="Front. Plant Sci.">
        <title>Climate Clever Clovers: New Paradigm to Reduce the Environmental Footprint of Ruminants by Breeding Low Methanogenic Forages Utilizing Haplotype Variation.</title>
        <authorList>
            <person name="Kaur P."/>
            <person name="Appels R."/>
            <person name="Bayer P.E."/>
            <person name="Keeble-Gagnere G."/>
            <person name="Wang J."/>
            <person name="Hirakawa H."/>
            <person name="Shirasawa K."/>
            <person name="Vercoe P."/>
            <person name="Stefanova K."/>
            <person name="Durmic Z."/>
            <person name="Nichols P."/>
            <person name="Revell C."/>
            <person name="Isobe S.N."/>
            <person name="Edwards D."/>
            <person name="Erskine W."/>
        </authorList>
    </citation>
    <scope>NUCLEOTIDE SEQUENCE [LARGE SCALE GENOMIC DNA]</scope>
    <source>
        <strain evidence="2">cv. Daliak</strain>
    </source>
</reference>
<evidence type="ECO:0000313" key="1">
    <source>
        <dbReference type="EMBL" id="GAU38574.1"/>
    </source>
</evidence>
<accession>A0A2Z6N190</accession>